<dbReference type="HOGENOM" id="CLU_1899587_0_0_1"/>
<evidence type="ECO:0000256" key="4">
    <source>
        <dbReference type="ARBA" id="ARBA00022741"/>
    </source>
</evidence>
<keyword evidence="4" id="KW-0547">Nucleotide-binding</keyword>
<evidence type="ECO:0000256" key="3">
    <source>
        <dbReference type="ARBA" id="ARBA00022737"/>
    </source>
</evidence>
<feature type="domain" description="Disease resistance N-terminal" evidence="7">
    <location>
        <begin position="34"/>
        <end position="120"/>
    </location>
</feature>
<feature type="region of interest" description="Disordered" evidence="6">
    <location>
        <begin position="110"/>
        <end position="134"/>
    </location>
</feature>
<protein>
    <recommendedName>
        <fullName evidence="7">Disease resistance N-terminal domain-containing protein</fullName>
    </recommendedName>
</protein>
<organism evidence="8">
    <name type="scientific">Oryza punctata</name>
    <name type="common">Red rice</name>
    <dbReference type="NCBI Taxonomy" id="4537"/>
    <lineage>
        <taxon>Eukaryota</taxon>
        <taxon>Viridiplantae</taxon>
        <taxon>Streptophyta</taxon>
        <taxon>Embryophyta</taxon>
        <taxon>Tracheophyta</taxon>
        <taxon>Spermatophyta</taxon>
        <taxon>Magnoliopsida</taxon>
        <taxon>Liliopsida</taxon>
        <taxon>Poales</taxon>
        <taxon>Poaceae</taxon>
        <taxon>BOP clade</taxon>
        <taxon>Oryzoideae</taxon>
        <taxon>Oryzeae</taxon>
        <taxon>Oryzinae</taxon>
        <taxon>Oryza</taxon>
    </lineage>
</organism>
<dbReference type="AlphaFoldDB" id="A0A0E0MKL8"/>
<dbReference type="Gramene" id="OPUNC12G05560.3">
    <property type="protein sequence ID" value="OPUNC12G05560.3"/>
    <property type="gene ID" value="OPUNC12G05560"/>
</dbReference>
<reference evidence="8" key="1">
    <citation type="submission" date="2015-04" db="UniProtKB">
        <authorList>
            <consortium name="EnsemblPlants"/>
        </authorList>
    </citation>
    <scope>IDENTIFICATION</scope>
</reference>
<dbReference type="GO" id="GO:0006952">
    <property type="term" value="P:defense response"/>
    <property type="evidence" value="ECO:0007669"/>
    <property type="project" value="UniProtKB-KW"/>
</dbReference>
<keyword evidence="3" id="KW-0677">Repeat</keyword>
<evidence type="ECO:0000256" key="5">
    <source>
        <dbReference type="ARBA" id="ARBA00022821"/>
    </source>
</evidence>
<dbReference type="Pfam" id="PF18052">
    <property type="entry name" value="Rx_N"/>
    <property type="match status" value="1"/>
</dbReference>
<evidence type="ECO:0000256" key="2">
    <source>
        <dbReference type="ARBA" id="ARBA00022614"/>
    </source>
</evidence>
<comment type="similarity">
    <text evidence="1">Belongs to the disease resistance NB-LRR family.</text>
</comment>
<keyword evidence="2" id="KW-0433">Leucine-rich repeat</keyword>
<dbReference type="GO" id="GO:0000166">
    <property type="term" value="F:nucleotide binding"/>
    <property type="evidence" value="ECO:0007669"/>
    <property type="project" value="UniProtKB-KW"/>
</dbReference>
<reference evidence="8" key="2">
    <citation type="submission" date="2018-05" db="EMBL/GenBank/DDBJ databases">
        <title>OpunRS2 (Oryza punctata Reference Sequence Version 2).</title>
        <authorList>
            <person name="Zhang J."/>
            <person name="Kudrna D."/>
            <person name="Lee S."/>
            <person name="Talag J."/>
            <person name="Welchert J."/>
            <person name="Wing R.A."/>
        </authorList>
    </citation>
    <scope>NUCLEOTIDE SEQUENCE [LARGE SCALE GENOMIC DNA]</scope>
</reference>
<keyword evidence="5" id="KW-0611">Plant defense</keyword>
<evidence type="ECO:0000259" key="7">
    <source>
        <dbReference type="Pfam" id="PF18052"/>
    </source>
</evidence>
<evidence type="ECO:0000313" key="8">
    <source>
        <dbReference type="EnsemblPlants" id="OPUNC12G05560.3"/>
    </source>
</evidence>
<proteinExistence type="inferred from homology"/>
<dbReference type="Gene3D" id="1.20.5.4130">
    <property type="match status" value="1"/>
</dbReference>
<evidence type="ECO:0000256" key="1">
    <source>
        <dbReference type="ARBA" id="ARBA00008894"/>
    </source>
</evidence>
<sequence length="134" mass="14950">MSLYLVALSGRTPKNRNMATAVLVFAGKSVATPAISFFVNKAFSYLNKYRKAEGLEAVKNRLEENIPKIQSVIDVVDPDYIKDKSEALDAWLWQLRDAVEEAEDAIDELEVESDQNKSEGFCDADENMDGVQSV</sequence>
<dbReference type="EnsemblPlants" id="OPUNC12G05560.3">
    <property type="protein sequence ID" value="OPUNC12G05560.3"/>
    <property type="gene ID" value="OPUNC12G05560"/>
</dbReference>
<evidence type="ECO:0000256" key="6">
    <source>
        <dbReference type="SAM" id="MobiDB-lite"/>
    </source>
</evidence>
<dbReference type="InterPro" id="IPR041118">
    <property type="entry name" value="Rx_N"/>
</dbReference>
<accession>A0A0E0MKL8</accession>
<evidence type="ECO:0000313" key="9">
    <source>
        <dbReference type="Proteomes" id="UP000026962"/>
    </source>
</evidence>
<keyword evidence="9" id="KW-1185">Reference proteome</keyword>
<name>A0A0E0MKL8_ORYPU</name>
<dbReference type="Proteomes" id="UP000026962">
    <property type="component" value="Chromosome 12"/>
</dbReference>